<comment type="caution">
    <text evidence="1">The sequence shown here is derived from an EMBL/GenBank/DDBJ whole genome shotgun (WGS) entry which is preliminary data.</text>
</comment>
<proteinExistence type="predicted"/>
<evidence type="ECO:0000313" key="1">
    <source>
        <dbReference type="EMBL" id="MDZ5610554.1"/>
    </source>
</evidence>
<evidence type="ECO:0000313" key="2">
    <source>
        <dbReference type="Proteomes" id="UP001291930"/>
    </source>
</evidence>
<reference evidence="2" key="1">
    <citation type="submission" date="2023-11" db="EMBL/GenBank/DDBJ databases">
        <title>Genome Sequence of Bacillus pseudomycoides stain BUPM19.</title>
        <authorList>
            <person name="Farhat A."/>
        </authorList>
    </citation>
    <scope>NUCLEOTIDE SEQUENCE [LARGE SCALE GENOMIC DNA]</scope>
    <source>
        <strain evidence="2">BUPM19</strain>
    </source>
</reference>
<accession>A0ABU5K4D4</accession>
<sequence length="176" mass="20231">MKYNQPQYKHNRVKITTGPFHVPLEVDSELQIGRDNDRLLIILQNPTHKKLEASIKLSVCLQPEMEDYNDCEIRVFENISEKEMNLGTHILKPHTCTRIERNIPVAIREGLDERGAIYRVTAQGDFRICKNTCEPTCGLLEISVVCGSMCNPVELGLEQADPVVFFRYKDFLFCEC</sequence>
<gene>
    <name evidence="1" type="ORF">U2I54_26970</name>
</gene>
<dbReference type="EMBL" id="JAXOVW010000177">
    <property type="protein sequence ID" value="MDZ5610554.1"/>
    <property type="molecule type" value="Genomic_DNA"/>
</dbReference>
<dbReference type="Proteomes" id="UP001291930">
    <property type="component" value="Unassembled WGS sequence"/>
</dbReference>
<organism evidence="1 2">
    <name type="scientific">Bacillus bingmayongensis</name>
    <dbReference type="NCBI Taxonomy" id="1150157"/>
    <lineage>
        <taxon>Bacteria</taxon>
        <taxon>Bacillati</taxon>
        <taxon>Bacillota</taxon>
        <taxon>Bacilli</taxon>
        <taxon>Bacillales</taxon>
        <taxon>Bacillaceae</taxon>
        <taxon>Bacillus</taxon>
    </lineage>
</organism>
<protein>
    <submittedName>
        <fullName evidence="1">Uncharacterized protein</fullName>
    </submittedName>
</protein>
<dbReference type="RefSeq" id="WP_374219745.1">
    <property type="nucleotide sequence ID" value="NZ_JAXOVW010000177.1"/>
</dbReference>
<keyword evidence="2" id="KW-1185">Reference proteome</keyword>
<name>A0ABU5K4D4_9BACI</name>